<evidence type="ECO:0000313" key="3">
    <source>
        <dbReference type="EMBL" id="WAR46142.1"/>
    </source>
</evidence>
<evidence type="ECO:0000256" key="2">
    <source>
        <dbReference type="HAMAP-Rule" id="MF_00336"/>
    </source>
</evidence>
<keyword evidence="2" id="KW-0547">Nucleotide-binding</keyword>
<comment type="function">
    <text evidence="2">Catalyzes a mechanistically unusual reaction, the ATP-dependent insertion of CO2 between the N7 and N8 nitrogen atoms of 7,8-diaminopelargonic acid (DAPA, also called 7,8-diammoniononanoate) to form a ureido ring.</text>
</comment>
<feature type="binding site" evidence="2">
    <location>
        <position position="114"/>
    </location>
    <ligand>
        <name>Mg(2+)</name>
        <dbReference type="ChEBI" id="CHEBI:18420"/>
    </ligand>
</feature>
<sequence>MKSGFFVTGTDTDVGKTWSSVALMCALQAQGLRVVGMKPVAAGCEWTRDGWRNQDALLLQQHASLAMDYPIVNPYAFEKPVSPHIACGDTAVEMEAILKAFRELQTISDLVLVEGAGGWHSPLSRDFDNAGLAQALGLPVILVVGMRLGCINHALLSYRAILQAGVGLAGWLAVEIDPVMREFQANLEYLADRIEAPLLGVLPHLDSPDFEVLAKFIKMETGDFLIQINK</sequence>
<comment type="caution">
    <text evidence="2">Lacks conserved residue(s) required for the propagation of feature annotation.</text>
</comment>
<dbReference type="NCBIfam" id="TIGR00347">
    <property type="entry name" value="bioD"/>
    <property type="match status" value="1"/>
</dbReference>
<dbReference type="CDD" id="cd03109">
    <property type="entry name" value="DTBS"/>
    <property type="match status" value="1"/>
</dbReference>
<dbReference type="SUPFAM" id="SSF52540">
    <property type="entry name" value="P-loop containing nucleoside triphosphate hydrolases"/>
    <property type="match status" value="1"/>
</dbReference>
<dbReference type="EC" id="6.3.3.3" evidence="2"/>
<evidence type="ECO:0000313" key="4">
    <source>
        <dbReference type="Proteomes" id="UP001162780"/>
    </source>
</evidence>
<dbReference type="GO" id="GO:0004141">
    <property type="term" value="F:dethiobiotin synthase activity"/>
    <property type="evidence" value="ECO:0007669"/>
    <property type="project" value="UniProtKB-EC"/>
</dbReference>
<keyword evidence="4" id="KW-1185">Reference proteome</keyword>
<keyword evidence="2" id="KW-0460">Magnesium</keyword>
<keyword evidence="2" id="KW-0963">Cytoplasm</keyword>
<comment type="subcellular location">
    <subcellularLocation>
        <location evidence="2">Cytoplasm</location>
    </subcellularLocation>
</comment>
<accession>A0ABY7GNR2</accession>
<feature type="binding site" evidence="2">
    <location>
        <begin position="174"/>
        <end position="175"/>
    </location>
    <ligand>
        <name>ATP</name>
        <dbReference type="ChEBI" id="CHEBI:30616"/>
    </ligand>
</feature>
<feature type="binding site" evidence="2">
    <location>
        <begin position="203"/>
        <end position="205"/>
    </location>
    <ligand>
        <name>ATP</name>
        <dbReference type="ChEBI" id="CHEBI:30616"/>
    </ligand>
</feature>
<evidence type="ECO:0000256" key="1">
    <source>
        <dbReference type="ARBA" id="ARBA00022756"/>
    </source>
</evidence>
<dbReference type="Pfam" id="PF13500">
    <property type="entry name" value="AAA_26"/>
    <property type="match status" value="1"/>
</dbReference>
<name>A0ABY7GNR2_9GAMM</name>
<comment type="similarity">
    <text evidence="2">Belongs to the dethiobiotin synthetase family.</text>
</comment>
<dbReference type="EMBL" id="CP113517">
    <property type="protein sequence ID" value="WAR46142.1"/>
    <property type="molecule type" value="Genomic_DNA"/>
</dbReference>
<comment type="subunit">
    <text evidence="2">Homodimer.</text>
</comment>
<keyword evidence="2" id="KW-0479">Metal-binding</keyword>
<feature type="binding site" evidence="2">
    <location>
        <position position="55"/>
    </location>
    <ligand>
        <name>ATP</name>
        <dbReference type="ChEBI" id="CHEBI:30616"/>
    </ligand>
</feature>
<protein>
    <recommendedName>
        <fullName evidence="2">ATP-dependent dethiobiotin synthetase BioD</fullName>
        <ecNumber evidence="2">6.3.3.3</ecNumber>
    </recommendedName>
    <alternativeName>
        <fullName evidence="2">DTB synthetase</fullName>
        <shortName evidence="2">DTBS</shortName>
    </alternativeName>
    <alternativeName>
        <fullName evidence="2">Dethiobiotin synthase</fullName>
    </alternativeName>
</protein>
<proteinExistence type="inferred from homology"/>
<dbReference type="HAMAP" id="MF_00336">
    <property type="entry name" value="BioD"/>
    <property type="match status" value="1"/>
</dbReference>
<dbReference type="RefSeq" id="WP_255187047.1">
    <property type="nucleotide sequence ID" value="NZ_CP113517.1"/>
</dbReference>
<feature type="binding site" evidence="2">
    <location>
        <position position="17"/>
    </location>
    <ligand>
        <name>Mg(2+)</name>
        <dbReference type="ChEBI" id="CHEBI:18420"/>
    </ligand>
</feature>
<comment type="catalytic activity">
    <reaction evidence="2">
        <text>(7R,8S)-7,8-diammoniononanoate + CO2 + ATP = (4R,5S)-dethiobiotin + ADP + phosphate + 3 H(+)</text>
        <dbReference type="Rhea" id="RHEA:15805"/>
        <dbReference type="ChEBI" id="CHEBI:15378"/>
        <dbReference type="ChEBI" id="CHEBI:16526"/>
        <dbReference type="ChEBI" id="CHEBI:30616"/>
        <dbReference type="ChEBI" id="CHEBI:43474"/>
        <dbReference type="ChEBI" id="CHEBI:149469"/>
        <dbReference type="ChEBI" id="CHEBI:149473"/>
        <dbReference type="ChEBI" id="CHEBI:456216"/>
        <dbReference type="EC" id="6.3.3.3"/>
    </reaction>
</comment>
<keyword evidence="2" id="KW-0067">ATP-binding</keyword>
<keyword evidence="1 2" id="KW-0093">Biotin biosynthesis</keyword>
<comment type="cofactor">
    <cofactor evidence="2">
        <name>Mg(2+)</name>
        <dbReference type="ChEBI" id="CHEBI:18420"/>
    </cofactor>
</comment>
<dbReference type="InterPro" id="IPR004472">
    <property type="entry name" value="DTB_synth_BioD"/>
</dbReference>
<reference evidence="3" key="1">
    <citation type="submission" date="2022-11" db="EMBL/GenBank/DDBJ databases">
        <title>Methylomonas rapida sp. nov., Carotenoid-Producing Obligate Methanotrophs with High Growth Characteristics and Biotechnological Potential.</title>
        <authorList>
            <person name="Tikhonova E.N."/>
            <person name="Suleimanov R.Z."/>
            <person name="Miroshnikov K."/>
            <person name="Oshkin I.Y."/>
            <person name="Belova S.E."/>
            <person name="Danilova O.V."/>
            <person name="Ashikhmin A."/>
            <person name="Konopkin A."/>
            <person name="But S.Y."/>
            <person name="Khmelenina V.N."/>
            <person name="Kuznetsov N."/>
            <person name="Pimenov N.V."/>
            <person name="Dedysh S.N."/>
        </authorList>
    </citation>
    <scope>NUCLEOTIDE SEQUENCE</scope>
    <source>
        <strain evidence="3">MP1</strain>
    </source>
</reference>
<comment type="pathway">
    <text evidence="2">Cofactor biosynthesis; biotin biosynthesis; biotin from 7,8-diaminononanoate: step 1/2.</text>
</comment>
<organism evidence="3 4">
    <name type="scientific">Methylomonas rapida</name>
    <dbReference type="NCBI Taxonomy" id="2963939"/>
    <lineage>
        <taxon>Bacteria</taxon>
        <taxon>Pseudomonadati</taxon>
        <taxon>Pseudomonadota</taxon>
        <taxon>Gammaproteobacteria</taxon>
        <taxon>Methylococcales</taxon>
        <taxon>Methylococcaceae</taxon>
        <taxon>Methylomonas</taxon>
    </lineage>
</organism>
<feature type="binding site" evidence="2">
    <location>
        <position position="55"/>
    </location>
    <ligand>
        <name>Mg(2+)</name>
        <dbReference type="ChEBI" id="CHEBI:18420"/>
    </ligand>
</feature>
<dbReference type="Gene3D" id="3.40.50.300">
    <property type="entry name" value="P-loop containing nucleotide triphosphate hydrolases"/>
    <property type="match status" value="1"/>
</dbReference>
<dbReference type="PANTHER" id="PTHR43210:SF5">
    <property type="entry name" value="DETHIOBIOTIN SYNTHETASE"/>
    <property type="match status" value="1"/>
</dbReference>
<keyword evidence="2 3" id="KW-0436">Ligase</keyword>
<dbReference type="Proteomes" id="UP001162780">
    <property type="component" value="Chromosome"/>
</dbReference>
<gene>
    <name evidence="2 3" type="primary">bioD</name>
    <name evidence="3" type="ORF">NM686_006395</name>
</gene>
<dbReference type="PIRSF" id="PIRSF006755">
    <property type="entry name" value="DTB_synth"/>
    <property type="match status" value="1"/>
</dbReference>
<feature type="binding site" evidence="2">
    <location>
        <begin position="114"/>
        <end position="117"/>
    </location>
    <ligand>
        <name>ATP</name>
        <dbReference type="ChEBI" id="CHEBI:30616"/>
    </ligand>
</feature>
<dbReference type="PANTHER" id="PTHR43210">
    <property type="entry name" value="DETHIOBIOTIN SYNTHETASE"/>
    <property type="match status" value="1"/>
</dbReference>
<dbReference type="InterPro" id="IPR027417">
    <property type="entry name" value="P-loop_NTPase"/>
</dbReference>
<feature type="active site" evidence="2">
    <location>
        <position position="38"/>
    </location>
</feature>